<dbReference type="Pfam" id="PF08892">
    <property type="entry name" value="YqcI_YcgG"/>
    <property type="match status" value="1"/>
</dbReference>
<dbReference type="EMBL" id="LNXY01000001">
    <property type="protein sequence ID" value="KTC93848.1"/>
    <property type="molecule type" value="Genomic_DNA"/>
</dbReference>
<dbReference type="NCBIfam" id="NF041366">
    <property type="entry name" value="GntA_guanitoxin"/>
    <property type="match status" value="1"/>
</dbReference>
<dbReference type="STRING" id="1212489.Ldro_0198"/>
<organism evidence="2 3">
    <name type="scientific">Legionella drozanskii LLAP-1</name>
    <dbReference type="NCBI Taxonomy" id="1212489"/>
    <lineage>
        <taxon>Bacteria</taxon>
        <taxon>Pseudomonadati</taxon>
        <taxon>Pseudomonadota</taxon>
        <taxon>Gammaproteobacteria</taxon>
        <taxon>Legionellales</taxon>
        <taxon>Legionellaceae</taxon>
        <taxon>Legionella</taxon>
    </lineage>
</organism>
<dbReference type="PANTHER" id="PTHR31527:SF0">
    <property type="entry name" value="RE64534P"/>
    <property type="match status" value="1"/>
</dbReference>
<dbReference type="Pfam" id="PF09347">
    <property type="entry name" value="DUF1989"/>
    <property type="match status" value="1"/>
</dbReference>
<dbReference type="InterPro" id="IPR014988">
    <property type="entry name" value="Uncharacterised_YqcI/YcgG"/>
</dbReference>
<dbReference type="RefSeq" id="WP_083497867.1">
    <property type="nucleotide sequence ID" value="NZ_CAAAIU010000006.1"/>
</dbReference>
<evidence type="ECO:0000259" key="1">
    <source>
        <dbReference type="Pfam" id="PF09347"/>
    </source>
</evidence>
<accession>A0A0W0TE25</accession>
<dbReference type="InterPro" id="IPR018959">
    <property type="entry name" value="DUF1989"/>
</dbReference>
<gene>
    <name evidence="2" type="ORF">Ldro_0198</name>
</gene>
<name>A0A0W0TE25_9GAMM</name>
<evidence type="ECO:0000313" key="2">
    <source>
        <dbReference type="EMBL" id="KTC93848.1"/>
    </source>
</evidence>
<dbReference type="PANTHER" id="PTHR31527">
    <property type="entry name" value="RE64534P"/>
    <property type="match status" value="1"/>
</dbReference>
<keyword evidence="3" id="KW-1185">Reference proteome</keyword>
<proteinExistence type="predicted"/>
<dbReference type="PATRIC" id="fig|1212489.4.peg.202"/>
<comment type="caution">
    <text evidence="2">The sequence shown here is derived from an EMBL/GenBank/DDBJ whole genome shotgun (WGS) entry which is preliminary data.</text>
</comment>
<protein>
    <submittedName>
        <fullName evidence="2">YqcI/YcgG family protein</fullName>
    </submittedName>
</protein>
<feature type="domain" description="DUF1989" evidence="1">
    <location>
        <begin position="224"/>
        <end position="389"/>
    </location>
</feature>
<evidence type="ECO:0000313" key="3">
    <source>
        <dbReference type="Proteomes" id="UP000054736"/>
    </source>
</evidence>
<sequence length="414" mass="47415">MLKIEKTFLKFIENPKFPCIGAKAAAKRKQITFITARDLTSAKDDVLILSKIYQFIEGWKLEKNLLQTLVVIFKAPTELTELEFENNMWTRLQSLHNLDNQMYDWDETISADITNPMFSFSLGGYGFFIVGLHPQSSRKARQFVCPALVFNLHEQFEKLREEGVFDRMRDKIREKDCKFSGSINPMLMDYGEASEALQYSGRKTNKDYYCPFKQMKKTQHKWFTIAPCSGKGFILKKNQLLIVKDVLGEQVADLFCFSLANKKEFLSSGKSIDYNGQLFLSTNNILFSNKSNPMLTIIHDEVGQHDFLYSPCCKNLFRITYKNPNPPDGCYEHLAQALEKYGIEQEQITTTFNIFMNVSLNPATGMLKVLPPLSKKGDTIIFKSHMDLIVGLTACSAGQSNNFSFKPIEFKIVN</sequence>
<dbReference type="AlphaFoldDB" id="A0A0W0TE25"/>
<dbReference type="Proteomes" id="UP000054736">
    <property type="component" value="Unassembled WGS sequence"/>
</dbReference>
<reference evidence="2 3" key="1">
    <citation type="submission" date="2015-11" db="EMBL/GenBank/DDBJ databases">
        <title>Genomic analysis of 38 Legionella species identifies large and diverse effector repertoires.</title>
        <authorList>
            <person name="Burstein D."/>
            <person name="Amaro F."/>
            <person name="Zusman T."/>
            <person name="Lifshitz Z."/>
            <person name="Cohen O."/>
            <person name="Gilbert J.A."/>
            <person name="Pupko T."/>
            <person name="Shuman H.A."/>
            <person name="Segal G."/>
        </authorList>
    </citation>
    <scope>NUCLEOTIDE SEQUENCE [LARGE SCALE GENOMIC DNA]</scope>
    <source>
        <strain evidence="2 3">ATCC 700990</strain>
    </source>
</reference>
<dbReference type="OrthoDB" id="283514at2"/>